<evidence type="ECO:0000256" key="1">
    <source>
        <dbReference type="SAM" id="MobiDB-lite"/>
    </source>
</evidence>
<dbReference type="Proteomes" id="UP000499080">
    <property type="component" value="Unassembled WGS sequence"/>
</dbReference>
<name>A0A4Y2NS02_ARAVE</name>
<comment type="caution">
    <text evidence="2">The sequence shown here is derived from an EMBL/GenBank/DDBJ whole genome shotgun (WGS) entry which is preliminary data.</text>
</comment>
<protein>
    <submittedName>
        <fullName evidence="2">Uncharacterized protein</fullName>
    </submittedName>
</protein>
<proteinExistence type="predicted"/>
<evidence type="ECO:0000313" key="3">
    <source>
        <dbReference type="Proteomes" id="UP000499080"/>
    </source>
</evidence>
<organism evidence="2 3">
    <name type="scientific">Araneus ventricosus</name>
    <name type="common">Orbweaver spider</name>
    <name type="synonym">Epeira ventricosa</name>
    <dbReference type="NCBI Taxonomy" id="182803"/>
    <lineage>
        <taxon>Eukaryota</taxon>
        <taxon>Metazoa</taxon>
        <taxon>Ecdysozoa</taxon>
        <taxon>Arthropoda</taxon>
        <taxon>Chelicerata</taxon>
        <taxon>Arachnida</taxon>
        <taxon>Araneae</taxon>
        <taxon>Araneomorphae</taxon>
        <taxon>Entelegynae</taxon>
        <taxon>Araneoidea</taxon>
        <taxon>Araneidae</taxon>
        <taxon>Araneus</taxon>
    </lineage>
</organism>
<feature type="compositionally biased region" description="Basic and acidic residues" evidence="1">
    <location>
        <begin position="66"/>
        <end position="78"/>
    </location>
</feature>
<accession>A0A4Y2NS02</accession>
<gene>
    <name evidence="2" type="ORF">AVEN_161240_1</name>
</gene>
<dbReference type="EMBL" id="BGPR01009801">
    <property type="protein sequence ID" value="GBN42375.1"/>
    <property type="molecule type" value="Genomic_DNA"/>
</dbReference>
<dbReference type="AlphaFoldDB" id="A0A4Y2NS02"/>
<sequence length="104" mass="11995">MRSVFNIQERLAEFLTVSPYVYLSRLDETRPMRSLFNLPPYPGGKNGLRVSLRELTSSLTPFDSQDHWNRGTKIRERPSSSFSKIREISSPPRKTTMTAILFTS</sequence>
<feature type="region of interest" description="Disordered" evidence="1">
    <location>
        <begin position="66"/>
        <end position="86"/>
    </location>
</feature>
<evidence type="ECO:0000313" key="2">
    <source>
        <dbReference type="EMBL" id="GBN42375.1"/>
    </source>
</evidence>
<keyword evidence="3" id="KW-1185">Reference proteome</keyword>
<reference evidence="2 3" key="1">
    <citation type="journal article" date="2019" name="Sci. Rep.">
        <title>Orb-weaving spider Araneus ventricosus genome elucidates the spidroin gene catalogue.</title>
        <authorList>
            <person name="Kono N."/>
            <person name="Nakamura H."/>
            <person name="Ohtoshi R."/>
            <person name="Moran D.A.P."/>
            <person name="Shinohara A."/>
            <person name="Yoshida Y."/>
            <person name="Fujiwara M."/>
            <person name="Mori M."/>
            <person name="Tomita M."/>
            <person name="Arakawa K."/>
        </authorList>
    </citation>
    <scope>NUCLEOTIDE SEQUENCE [LARGE SCALE GENOMIC DNA]</scope>
</reference>